<evidence type="ECO:0000313" key="3">
    <source>
        <dbReference type="Proteomes" id="UP000663419"/>
    </source>
</evidence>
<feature type="compositionally biased region" description="Basic and acidic residues" evidence="1">
    <location>
        <begin position="75"/>
        <end position="93"/>
    </location>
</feature>
<feature type="region of interest" description="Disordered" evidence="1">
    <location>
        <begin position="61"/>
        <end position="93"/>
    </location>
</feature>
<dbReference type="AlphaFoldDB" id="A0A8A1L973"/>
<dbReference type="Proteomes" id="UP000663419">
    <property type="component" value="Chromosome 1"/>
</dbReference>
<accession>A0A8A1L973</accession>
<gene>
    <name evidence="2" type="ORF">I7I53_11220</name>
</gene>
<protein>
    <submittedName>
        <fullName evidence="2">Uncharacterized protein</fullName>
    </submittedName>
</protein>
<dbReference type="EMBL" id="CP069102">
    <property type="protein sequence ID" value="QSS50506.1"/>
    <property type="molecule type" value="Genomic_DNA"/>
</dbReference>
<reference evidence="2" key="1">
    <citation type="submission" date="2021-01" db="EMBL/GenBank/DDBJ databases">
        <title>Chromosome-level genome assembly of a human fungal pathogen reveals clustering of transcriptionally co-regulated genes.</title>
        <authorList>
            <person name="Voorhies M."/>
            <person name="Cohen S."/>
            <person name="Shea T.P."/>
            <person name="Petrus S."/>
            <person name="Munoz J.F."/>
            <person name="Poplawski S."/>
            <person name="Goldman W.E."/>
            <person name="Michael T."/>
            <person name="Cuomo C.A."/>
            <person name="Sil A."/>
            <person name="Beyhan S."/>
        </authorList>
    </citation>
    <scope>NUCLEOTIDE SEQUENCE</scope>
    <source>
        <strain evidence="2">H88</strain>
    </source>
</reference>
<name>A0A8A1L973_AJEC8</name>
<proteinExistence type="predicted"/>
<evidence type="ECO:0000256" key="1">
    <source>
        <dbReference type="SAM" id="MobiDB-lite"/>
    </source>
</evidence>
<evidence type="ECO:0000313" key="2">
    <source>
        <dbReference type="EMBL" id="QSS50506.1"/>
    </source>
</evidence>
<organism evidence="2 3">
    <name type="scientific">Ajellomyces capsulatus (strain H88)</name>
    <name type="common">Darling's disease fungus</name>
    <name type="synonym">Histoplasma capsulatum</name>
    <dbReference type="NCBI Taxonomy" id="544711"/>
    <lineage>
        <taxon>Eukaryota</taxon>
        <taxon>Fungi</taxon>
        <taxon>Dikarya</taxon>
        <taxon>Ascomycota</taxon>
        <taxon>Pezizomycotina</taxon>
        <taxon>Eurotiomycetes</taxon>
        <taxon>Eurotiomycetidae</taxon>
        <taxon>Onygenales</taxon>
        <taxon>Ajellomycetaceae</taxon>
        <taxon>Histoplasma</taxon>
    </lineage>
</organism>
<dbReference type="VEuPathDB" id="FungiDB:I7I53_11220"/>
<sequence length="93" mass="9946">MMVVGVCVCVCVSQSLLVSLSHRASSQIISSASQGTSPACLFVIRTVIVSFLSTIGCLESAGGPMPDSLEVEVEEDRRRRSGDSMRGKPARWE</sequence>